<evidence type="ECO:0000256" key="2">
    <source>
        <dbReference type="ARBA" id="ARBA00022448"/>
    </source>
</evidence>
<evidence type="ECO:0000313" key="9">
    <source>
        <dbReference type="EMBL" id="MFN0254988.1"/>
    </source>
</evidence>
<evidence type="ECO:0000256" key="4">
    <source>
        <dbReference type="ARBA" id="ARBA00022496"/>
    </source>
</evidence>
<keyword evidence="7" id="KW-0472">Membrane</keyword>
<dbReference type="InterPro" id="IPR038729">
    <property type="entry name" value="Rad50/SbcC_AAA"/>
</dbReference>
<dbReference type="InterPro" id="IPR051535">
    <property type="entry name" value="Siderophore_ABC-ATPase"/>
</dbReference>
<dbReference type="InterPro" id="IPR041685">
    <property type="entry name" value="AAA_GajA/Old/RecF-like"/>
</dbReference>
<keyword evidence="5" id="KW-0408">Iron</keyword>
<sequence>MISSGELLEVQLNLTKAVGAGYPFNLPFIKYLNRLKIHPQVTFFVGENGTGKSTLIEAIAVASGFNAEGGTKNFQFNTRASHSELHQHIRLSRGTRRHTDGFFLRSESFYNLATDIEILDSDQDARGRKIIDSYGGKSLHEQSHGESFWSVFINRLGKNGFYILDEPEAAMSPTRQMAMLCKMQELIDKGSQFIIATHSPILIAYPKAFVYEFSQTGLALKKYQETELFKTYADFVKDSETFTRYLLRDTDL</sequence>
<reference evidence="9 10" key="1">
    <citation type="submission" date="2024-12" db="EMBL/GenBank/DDBJ databases">
        <authorList>
            <person name="Hu S."/>
        </authorList>
    </citation>
    <scope>NUCLEOTIDE SEQUENCE [LARGE SCALE GENOMIC DNA]</scope>
    <source>
        <strain evidence="9 10">THG-T11</strain>
    </source>
</reference>
<keyword evidence="2" id="KW-0813">Transport</keyword>
<evidence type="ECO:0000313" key="10">
    <source>
        <dbReference type="Proteomes" id="UP001517247"/>
    </source>
</evidence>
<dbReference type="RefSeq" id="WP_138722136.1">
    <property type="nucleotide sequence ID" value="NZ_SSHJ02000005.1"/>
</dbReference>
<evidence type="ECO:0000256" key="3">
    <source>
        <dbReference type="ARBA" id="ARBA00022475"/>
    </source>
</evidence>
<organism evidence="9 10">
    <name type="scientific">Pedobacter ureilyticus</name>
    <dbReference type="NCBI Taxonomy" id="1393051"/>
    <lineage>
        <taxon>Bacteria</taxon>
        <taxon>Pseudomonadati</taxon>
        <taxon>Bacteroidota</taxon>
        <taxon>Sphingobacteriia</taxon>
        <taxon>Sphingobacteriales</taxon>
        <taxon>Sphingobacteriaceae</taxon>
        <taxon>Pedobacter</taxon>
    </lineage>
</organism>
<dbReference type="InterPro" id="IPR027417">
    <property type="entry name" value="P-loop_NTPase"/>
</dbReference>
<evidence type="ECO:0000259" key="8">
    <source>
        <dbReference type="SMART" id="SM00382"/>
    </source>
</evidence>
<keyword evidence="3" id="KW-1003">Cell membrane</keyword>
<comment type="caution">
    <text evidence="9">The sequence shown here is derived from an EMBL/GenBank/DDBJ whole genome shotgun (WGS) entry which is preliminary data.</text>
</comment>
<dbReference type="PANTHER" id="PTHR42771:SF2">
    <property type="entry name" value="IRON(3+)-HYDROXAMATE IMPORT ATP-BINDING PROTEIN FHUC"/>
    <property type="match status" value="1"/>
</dbReference>
<dbReference type="Pfam" id="PF13476">
    <property type="entry name" value="AAA_23"/>
    <property type="match status" value="1"/>
</dbReference>
<dbReference type="Gene3D" id="3.40.50.300">
    <property type="entry name" value="P-loop containing nucleotide triphosphate hydrolases"/>
    <property type="match status" value="2"/>
</dbReference>
<dbReference type="PANTHER" id="PTHR42771">
    <property type="entry name" value="IRON(3+)-HYDROXAMATE IMPORT ATP-BINDING PROTEIN FHUC"/>
    <property type="match status" value="1"/>
</dbReference>
<evidence type="ECO:0000256" key="7">
    <source>
        <dbReference type="ARBA" id="ARBA00023136"/>
    </source>
</evidence>
<dbReference type="InterPro" id="IPR003593">
    <property type="entry name" value="AAA+_ATPase"/>
</dbReference>
<name>A0ABW9J386_9SPHI</name>
<keyword evidence="4" id="KW-0410">Iron transport</keyword>
<dbReference type="Pfam" id="PF13175">
    <property type="entry name" value="AAA_15"/>
    <property type="match status" value="1"/>
</dbReference>
<dbReference type="Proteomes" id="UP001517247">
    <property type="component" value="Unassembled WGS sequence"/>
</dbReference>
<comment type="subcellular location">
    <subcellularLocation>
        <location evidence="1">Cell membrane</location>
        <topology evidence="1">Peripheral membrane protein</topology>
    </subcellularLocation>
</comment>
<dbReference type="SUPFAM" id="SSF52540">
    <property type="entry name" value="P-loop containing nucleoside triphosphate hydrolases"/>
    <property type="match status" value="1"/>
</dbReference>
<evidence type="ECO:0000256" key="5">
    <source>
        <dbReference type="ARBA" id="ARBA00023004"/>
    </source>
</evidence>
<keyword evidence="6" id="KW-0406">Ion transport</keyword>
<protein>
    <submittedName>
        <fullName evidence="9">AAA family ATPase</fullName>
    </submittedName>
</protein>
<dbReference type="EMBL" id="SSHJ02000005">
    <property type="protein sequence ID" value="MFN0254988.1"/>
    <property type="molecule type" value="Genomic_DNA"/>
</dbReference>
<feature type="domain" description="AAA+ ATPase" evidence="8">
    <location>
        <begin position="38"/>
        <end position="217"/>
    </location>
</feature>
<keyword evidence="10" id="KW-1185">Reference proteome</keyword>
<accession>A0ABW9J386</accession>
<evidence type="ECO:0000256" key="1">
    <source>
        <dbReference type="ARBA" id="ARBA00004202"/>
    </source>
</evidence>
<gene>
    <name evidence="9" type="ORF">E6A44_005350</name>
</gene>
<proteinExistence type="predicted"/>
<evidence type="ECO:0000256" key="6">
    <source>
        <dbReference type="ARBA" id="ARBA00023065"/>
    </source>
</evidence>
<dbReference type="SMART" id="SM00382">
    <property type="entry name" value="AAA"/>
    <property type="match status" value="1"/>
</dbReference>